<organism evidence="2 3">
    <name type="scientific">Duganella radicis</name>
    <dbReference type="NCBI Taxonomy" id="551988"/>
    <lineage>
        <taxon>Bacteria</taxon>
        <taxon>Pseudomonadati</taxon>
        <taxon>Pseudomonadota</taxon>
        <taxon>Betaproteobacteria</taxon>
        <taxon>Burkholderiales</taxon>
        <taxon>Oxalobacteraceae</taxon>
        <taxon>Telluria group</taxon>
        <taxon>Duganella</taxon>
    </lineage>
</organism>
<accession>A0A6L6PLI3</accession>
<dbReference type="Proteomes" id="UP000475582">
    <property type="component" value="Unassembled WGS sequence"/>
</dbReference>
<evidence type="ECO:0000313" key="2">
    <source>
        <dbReference type="EMBL" id="MTV39948.1"/>
    </source>
</evidence>
<dbReference type="GO" id="GO:0003677">
    <property type="term" value="F:DNA binding"/>
    <property type="evidence" value="ECO:0007669"/>
    <property type="project" value="UniProtKB-KW"/>
</dbReference>
<dbReference type="EMBL" id="WNKY01000026">
    <property type="protein sequence ID" value="MTV39948.1"/>
    <property type="molecule type" value="Genomic_DNA"/>
</dbReference>
<dbReference type="OrthoDB" id="5297543at2"/>
<dbReference type="AlphaFoldDB" id="A0A6L6PLI3"/>
<dbReference type="PANTHER" id="PTHR36924">
    <property type="entry name" value="ANTITOXIN HIGA-1"/>
    <property type="match status" value="1"/>
</dbReference>
<reference evidence="2 3" key="1">
    <citation type="submission" date="2019-11" db="EMBL/GenBank/DDBJ databases">
        <title>Type strains purchased from KCTC, JCM and DSMZ.</title>
        <authorList>
            <person name="Lu H."/>
        </authorList>
    </citation>
    <scope>NUCLEOTIDE SEQUENCE [LARGE SCALE GENOMIC DNA]</scope>
    <source>
        <strain evidence="2 3">KCTC 22382</strain>
    </source>
</reference>
<keyword evidence="3" id="KW-1185">Reference proteome</keyword>
<evidence type="ECO:0000256" key="1">
    <source>
        <dbReference type="ARBA" id="ARBA00023125"/>
    </source>
</evidence>
<protein>
    <submittedName>
        <fullName evidence="2">HigA family addiction module antidote protein</fullName>
    </submittedName>
</protein>
<dbReference type="RefSeq" id="WP_155465745.1">
    <property type="nucleotide sequence ID" value="NZ_WNKY01000026.1"/>
</dbReference>
<dbReference type="PANTHER" id="PTHR36924:SF1">
    <property type="entry name" value="ANTITOXIN HIGA-1"/>
    <property type="match status" value="1"/>
</dbReference>
<dbReference type="SUPFAM" id="SSF47413">
    <property type="entry name" value="lambda repressor-like DNA-binding domains"/>
    <property type="match status" value="1"/>
</dbReference>
<evidence type="ECO:0000313" key="3">
    <source>
        <dbReference type="Proteomes" id="UP000475582"/>
    </source>
</evidence>
<comment type="caution">
    <text evidence="2">The sequence shown here is derived from an EMBL/GenBank/DDBJ whole genome shotgun (WGS) entry which is preliminary data.</text>
</comment>
<dbReference type="NCBIfam" id="TIGR02607">
    <property type="entry name" value="antidote_HigA"/>
    <property type="match status" value="1"/>
</dbReference>
<dbReference type="Gene3D" id="1.10.260.40">
    <property type="entry name" value="lambda repressor-like DNA-binding domains"/>
    <property type="match status" value="1"/>
</dbReference>
<dbReference type="InterPro" id="IPR001387">
    <property type="entry name" value="Cro/C1-type_HTH"/>
</dbReference>
<dbReference type="InterPro" id="IPR010982">
    <property type="entry name" value="Lambda_DNA-bd_dom_sf"/>
</dbReference>
<dbReference type="InterPro" id="IPR013430">
    <property type="entry name" value="Toxin_antidote_HigA"/>
</dbReference>
<sequence length="149" mass="16551">MFKNGMRPIHPGEILWEDYIEPTGTSVRAVALVLHIPYSHLSEIVKGRRGMTADTALRLERYFGNEAQCWLNLQTAYDLRMAETLVGKTKAMKVQITGEANNAESGINARRRRAGGGRRLSSARHYSLSKSHTLLAITDARRTGTALPS</sequence>
<keyword evidence="1" id="KW-0238">DNA-binding</keyword>
<gene>
    <name evidence="2" type="ORF">GM676_20495</name>
</gene>
<proteinExistence type="predicted"/>
<name>A0A6L6PLI3_9BURK</name>
<dbReference type="CDD" id="cd00093">
    <property type="entry name" value="HTH_XRE"/>
    <property type="match status" value="1"/>
</dbReference>